<dbReference type="AlphaFoldDB" id="A0A2T7DEQ4"/>
<reference evidence="1 2" key="1">
    <citation type="submission" date="2018-04" db="EMBL/GenBank/DDBJ databases">
        <title>WGS assembly of Panicum hallii var. hallii HAL2.</title>
        <authorList>
            <person name="Lovell J."/>
            <person name="Jenkins J."/>
            <person name="Lowry D."/>
            <person name="Mamidi S."/>
            <person name="Sreedasyam A."/>
            <person name="Weng X."/>
            <person name="Barry K."/>
            <person name="Bonette J."/>
            <person name="Campitelli B."/>
            <person name="Daum C."/>
            <person name="Gordon S."/>
            <person name="Gould B."/>
            <person name="Lipzen A."/>
            <person name="MacQueen A."/>
            <person name="Palacio-Mejia J."/>
            <person name="Plott C."/>
            <person name="Shakirov E."/>
            <person name="Shu S."/>
            <person name="Yoshinaga Y."/>
            <person name="Zane M."/>
            <person name="Rokhsar D."/>
            <person name="Grimwood J."/>
            <person name="Schmutz J."/>
            <person name="Juenger T."/>
        </authorList>
    </citation>
    <scope>NUCLEOTIDE SEQUENCE [LARGE SCALE GENOMIC DNA]</scope>
    <source>
        <strain evidence="2">cv. HAL2</strain>
    </source>
</reference>
<keyword evidence="2" id="KW-1185">Reference proteome</keyword>
<organism evidence="1 2">
    <name type="scientific">Panicum hallii var. hallii</name>
    <dbReference type="NCBI Taxonomy" id="1504633"/>
    <lineage>
        <taxon>Eukaryota</taxon>
        <taxon>Viridiplantae</taxon>
        <taxon>Streptophyta</taxon>
        <taxon>Embryophyta</taxon>
        <taxon>Tracheophyta</taxon>
        <taxon>Spermatophyta</taxon>
        <taxon>Magnoliopsida</taxon>
        <taxon>Liliopsida</taxon>
        <taxon>Poales</taxon>
        <taxon>Poaceae</taxon>
        <taxon>PACMAD clade</taxon>
        <taxon>Panicoideae</taxon>
        <taxon>Panicodae</taxon>
        <taxon>Paniceae</taxon>
        <taxon>Panicinae</taxon>
        <taxon>Panicum</taxon>
        <taxon>Panicum sect. Panicum</taxon>
    </lineage>
</organism>
<accession>A0A2T7DEQ4</accession>
<dbReference type="EMBL" id="CM009753">
    <property type="protein sequence ID" value="PUZ54071.1"/>
    <property type="molecule type" value="Genomic_DNA"/>
</dbReference>
<dbReference type="Proteomes" id="UP000244336">
    <property type="component" value="Chromosome 5"/>
</dbReference>
<sequence>MGARGAAGPGLAAFARDRRPRGVPPLAAQIAAVQIIGAPAATPGTVYPHCTTE</sequence>
<evidence type="ECO:0000313" key="2">
    <source>
        <dbReference type="Proteomes" id="UP000244336"/>
    </source>
</evidence>
<evidence type="ECO:0000313" key="1">
    <source>
        <dbReference type="EMBL" id="PUZ54071.1"/>
    </source>
</evidence>
<name>A0A2T7DEQ4_9POAL</name>
<gene>
    <name evidence="1" type="ORF">GQ55_5G100300</name>
</gene>
<protein>
    <submittedName>
        <fullName evidence="1">Uncharacterized protein</fullName>
    </submittedName>
</protein>
<proteinExistence type="predicted"/>
<dbReference type="Gramene" id="PUZ54071">
    <property type="protein sequence ID" value="PUZ54071"/>
    <property type="gene ID" value="GQ55_5G100300"/>
</dbReference>